<evidence type="ECO:0000256" key="4">
    <source>
        <dbReference type="ARBA" id="ARBA00022989"/>
    </source>
</evidence>
<dbReference type="GO" id="GO:0042910">
    <property type="term" value="F:xenobiotic transmembrane transporter activity"/>
    <property type="evidence" value="ECO:0007669"/>
    <property type="project" value="InterPro"/>
</dbReference>
<dbReference type="PANTHER" id="PTHR42893:SF46">
    <property type="entry name" value="PROTEIN DETOXIFICATION 44, CHLOROPLASTIC"/>
    <property type="match status" value="1"/>
</dbReference>
<evidence type="ECO:0000256" key="5">
    <source>
        <dbReference type="ARBA" id="ARBA00023136"/>
    </source>
</evidence>
<dbReference type="Pfam" id="PF01554">
    <property type="entry name" value="MatE"/>
    <property type="match status" value="2"/>
</dbReference>
<feature type="transmembrane region" description="Helical" evidence="6">
    <location>
        <begin position="48"/>
        <end position="70"/>
    </location>
</feature>
<evidence type="ECO:0000313" key="7">
    <source>
        <dbReference type="EMBL" id="ACR14592.1"/>
    </source>
</evidence>
<dbReference type="GO" id="GO:0005886">
    <property type="term" value="C:plasma membrane"/>
    <property type="evidence" value="ECO:0007669"/>
    <property type="project" value="TreeGrafter"/>
</dbReference>
<dbReference type="PANTHER" id="PTHR42893">
    <property type="entry name" value="PROTEIN DETOXIFICATION 44, CHLOROPLASTIC-RELATED"/>
    <property type="match status" value="1"/>
</dbReference>
<dbReference type="InterPro" id="IPR044644">
    <property type="entry name" value="DinF-like"/>
</dbReference>
<keyword evidence="3 6" id="KW-0812">Transmembrane</keyword>
<dbReference type="STRING" id="377629.TERTU_0077"/>
<feature type="transmembrane region" description="Helical" evidence="6">
    <location>
        <begin position="193"/>
        <end position="215"/>
    </location>
</feature>
<comment type="similarity">
    <text evidence="2">Belongs to the multi antimicrobial extrusion (MATE) (TC 2.A.66.1) family.</text>
</comment>
<feature type="transmembrane region" description="Helical" evidence="6">
    <location>
        <begin position="249"/>
        <end position="268"/>
    </location>
</feature>
<gene>
    <name evidence="7" type="primary">dinF</name>
    <name evidence="7" type="ordered locus">TERTU_0077</name>
</gene>
<organism evidence="7 8">
    <name type="scientific">Teredinibacter turnerae (strain ATCC 39867 / T7901)</name>
    <dbReference type="NCBI Taxonomy" id="377629"/>
    <lineage>
        <taxon>Bacteria</taxon>
        <taxon>Pseudomonadati</taxon>
        <taxon>Pseudomonadota</taxon>
        <taxon>Gammaproteobacteria</taxon>
        <taxon>Cellvibrionales</taxon>
        <taxon>Cellvibrionaceae</taxon>
        <taxon>Teredinibacter</taxon>
    </lineage>
</organism>
<feature type="transmembrane region" description="Helical" evidence="6">
    <location>
        <begin position="139"/>
        <end position="160"/>
    </location>
</feature>
<dbReference type="CDD" id="cd13136">
    <property type="entry name" value="MATE_DinF_like"/>
    <property type="match status" value="1"/>
</dbReference>
<dbReference type="HOGENOM" id="CLU_012893_16_0_6"/>
<feature type="transmembrane region" description="Helical" evidence="6">
    <location>
        <begin position="390"/>
        <end position="410"/>
    </location>
</feature>
<evidence type="ECO:0000313" key="8">
    <source>
        <dbReference type="Proteomes" id="UP000009080"/>
    </source>
</evidence>
<comment type="subcellular location">
    <subcellularLocation>
        <location evidence="1">Membrane</location>
        <topology evidence="1">Multi-pass membrane protein</topology>
    </subcellularLocation>
</comment>
<name>C5BKT6_TERTT</name>
<feature type="transmembrane region" description="Helical" evidence="6">
    <location>
        <begin position="315"/>
        <end position="339"/>
    </location>
</feature>
<feature type="transmembrane region" description="Helical" evidence="6">
    <location>
        <begin position="167"/>
        <end position="187"/>
    </location>
</feature>
<feature type="transmembrane region" description="Helical" evidence="6">
    <location>
        <begin position="359"/>
        <end position="378"/>
    </location>
</feature>
<keyword evidence="4 6" id="KW-1133">Transmembrane helix</keyword>
<proteinExistence type="inferred from homology"/>
<evidence type="ECO:0000256" key="3">
    <source>
        <dbReference type="ARBA" id="ARBA00022692"/>
    </source>
</evidence>
<keyword evidence="5 6" id="KW-0472">Membrane</keyword>
<keyword evidence="8" id="KW-1185">Reference proteome</keyword>
<dbReference type="NCBIfam" id="TIGR00797">
    <property type="entry name" value="matE"/>
    <property type="match status" value="1"/>
</dbReference>
<dbReference type="AlphaFoldDB" id="C5BKT6"/>
<evidence type="ECO:0000256" key="6">
    <source>
        <dbReference type="SAM" id="Phobius"/>
    </source>
</evidence>
<accession>C5BKT6</accession>
<dbReference type="KEGG" id="ttu:TERTU_0077"/>
<dbReference type="OrthoDB" id="9789527at2"/>
<feature type="transmembrane region" description="Helical" evidence="6">
    <location>
        <begin position="98"/>
        <end position="119"/>
    </location>
</feature>
<feature type="transmembrane region" description="Helical" evidence="6">
    <location>
        <begin position="274"/>
        <end position="295"/>
    </location>
</feature>
<sequence length="447" mass="49153">MRLNHFSFFSLPHRQAYALAWPMILSNISSPLMGMADTAMLGHLDSSLYLGSVAIGTNVLAFLFWMFNFLRMSTTSFVGRAMGANDHATLLVQLGQSLLMACSLGVILLLAQGVILPFALQLMAPNTKIAALAREYLQIRLFAAPAVFVTFVLMGFFIGLQNARVPLVITFVANGLNIGLDFVFIVLNDWASAGAAWASLCAEWSACLLAVAFAWRPLKALLNKHPALSLTMLFRLQDWRNLARLNGDLLVRTSLLLLVFNFFTAQSGHLGPEILAANAILMQLVLLQSFGLDGYAHAVEAMGAKALGGRDLHRFFAACAASTFAAIALALAVTLFFAIGKQPLIAMFTDLPGVADTVMQYYGWLLFIPLVSVWTYLLDGIFIGSGHTQLMRNAMLVCVFCGFVPLWFFTRGYENHGLWLSFTTFNFLRGASLAIAFYTLTARHKWF</sequence>
<dbReference type="EMBL" id="CP001614">
    <property type="protein sequence ID" value="ACR14592.1"/>
    <property type="molecule type" value="Genomic_DNA"/>
</dbReference>
<dbReference type="InterPro" id="IPR002528">
    <property type="entry name" value="MATE_fam"/>
</dbReference>
<reference evidence="7 8" key="1">
    <citation type="journal article" date="2009" name="PLoS ONE">
        <title>The complete genome of Teredinibacter turnerae T7901: an intracellular endosymbiont of marine wood-boring bivalves (shipworms).</title>
        <authorList>
            <person name="Yang J.C."/>
            <person name="Madupu R."/>
            <person name="Durkin A.S."/>
            <person name="Ekborg N.A."/>
            <person name="Pedamallu C.S."/>
            <person name="Hostetler J.B."/>
            <person name="Radune D."/>
            <person name="Toms B.S."/>
            <person name="Henrissat B."/>
            <person name="Coutinho P.M."/>
            <person name="Schwarz S."/>
            <person name="Field L."/>
            <person name="Trindade-Silva A.E."/>
            <person name="Soares C.A.G."/>
            <person name="Elshahawi S."/>
            <person name="Hanora A."/>
            <person name="Schmidt E.W."/>
            <person name="Haygood M.G."/>
            <person name="Posfai J."/>
            <person name="Benner J."/>
            <person name="Madinger C."/>
            <person name="Nove J."/>
            <person name="Anton B."/>
            <person name="Chaudhary K."/>
            <person name="Foster J."/>
            <person name="Holman A."/>
            <person name="Kumar S."/>
            <person name="Lessard P.A."/>
            <person name="Luyten Y.A."/>
            <person name="Slatko B."/>
            <person name="Wood N."/>
            <person name="Wu B."/>
            <person name="Teplitski M."/>
            <person name="Mougous J.D."/>
            <person name="Ward N."/>
            <person name="Eisen J.A."/>
            <person name="Badger J.H."/>
            <person name="Distel D.L."/>
        </authorList>
    </citation>
    <scope>NUCLEOTIDE SEQUENCE [LARGE SCALE GENOMIC DNA]</scope>
    <source>
        <strain evidence="8">ATCC 39867 / T7901</strain>
    </source>
</reference>
<dbReference type="GO" id="GO:0015297">
    <property type="term" value="F:antiporter activity"/>
    <property type="evidence" value="ECO:0007669"/>
    <property type="project" value="InterPro"/>
</dbReference>
<evidence type="ECO:0000256" key="1">
    <source>
        <dbReference type="ARBA" id="ARBA00004141"/>
    </source>
</evidence>
<protein>
    <submittedName>
        <fullName evidence="7">DNA-damage-inducible protein F, MATE efflux family protein</fullName>
    </submittedName>
</protein>
<evidence type="ECO:0000256" key="2">
    <source>
        <dbReference type="ARBA" id="ARBA00010199"/>
    </source>
</evidence>
<dbReference type="Proteomes" id="UP000009080">
    <property type="component" value="Chromosome"/>
</dbReference>
<feature type="transmembrane region" description="Helical" evidence="6">
    <location>
        <begin position="416"/>
        <end position="440"/>
    </location>
</feature>
<dbReference type="eggNOG" id="COG0534">
    <property type="taxonomic scope" value="Bacteria"/>
</dbReference>